<protein>
    <submittedName>
        <fullName evidence="1">Uncharacterized protein</fullName>
    </submittedName>
</protein>
<organism evidence="1 2">
    <name type="scientific">Aspergillus homomorphus (strain CBS 101889)</name>
    <dbReference type="NCBI Taxonomy" id="1450537"/>
    <lineage>
        <taxon>Eukaryota</taxon>
        <taxon>Fungi</taxon>
        <taxon>Dikarya</taxon>
        <taxon>Ascomycota</taxon>
        <taxon>Pezizomycotina</taxon>
        <taxon>Eurotiomycetes</taxon>
        <taxon>Eurotiomycetidae</taxon>
        <taxon>Eurotiales</taxon>
        <taxon>Aspergillaceae</taxon>
        <taxon>Aspergillus</taxon>
        <taxon>Aspergillus subgen. Circumdati</taxon>
    </lineage>
</organism>
<evidence type="ECO:0000313" key="1">
    <source>
        <dbReference type="EMBL" id="RAL14621.1"/>
    </source>
</evidence>
<dbReference type="AlphaFoldDB" id="A0A395I343"/>
<accession>A0A395I343</accession>
<reference evidence="1 2" key="1">
    <citation type="submission" date="2018-02" db="EMBL/GenBank/DDBJ databases">
        <title>The genomes of Aspergillus section Nigri reveals drivers in fungal speciation.</title>
        <authorList>
            <consortium name="DOE Joint Genome Institute"/>
            <person name="Vesth T.C."/>
            <person name="Nybo J."/>
            <person name="Theobald S."/>
            <person name="Brandl J."/>
            <person name="Frisvad J.C."/>
            <person name="Nielsen K.F."/>
            <person name="Lyhne E.K."/>
            <person name="Kogle M.E."/>
            <person name="Kuo A."/>
            <person name="Riley R."/>
            <person name="Clum A."/>
            <person name="Nolan M."/>
            <person name="Lipzen A."/>
            <person name="Salamov A."/>
            <person name="Henrissat B."/>
            <person name="Wiebenga A."/>
            <person name="De vries R.P."/>
            <person name="Grigoriev I.V."/>
            <person name="Mortensen U.H."/>
            <person name="Andersen M.R."/>
            <person name="Baker S.E."/>
        </authorList>
    </citation>
    <scope>NUCLEOTIDE SEQUENCE [LARGE SCALE GENOMIC DNA]</scope>
    <source>
        <strain evidence="1 2">CBS 101889</strain>
    </source>
</reference>
<gene>
    <name evidence="1" type="ORF">BO97DRAFT_274023</name>
</gene>
<evidence type="ECO:0000313" key="2">
    <source>
        <dbReference type="Proteomes" id="UP000248961"/>
    </source>
</evidence>
<proteinExistence type="predicted"/>
<keyword evidence="2" id="KW-1185">Reference proteome</keyword>
<dbReference type="Proteomes" id="UP000248961">
    <property type="component" value="Unassembled WGS sequence"/>
</dbReference>
<dbReference type="GeneID" id="37195297"/>
<name>A0A395I343_ASPHC</name>
<dbReference type="RefSeq" id="XP_025553775.1">
    <property type="nucleotide sequence ID" value="XM_025691008.1"/>
</dbReference>
<sequence length="152" mass="17145">MSGMWACQSSSTSTQSIFLPRFELCNAALLTQVLMYSMAAIRVARMRWSHGSGPPSHRYRMIRSESILLCYWSESLLLKQTPDWRLINIDIDPSAWCPSFSITRPTPSSCTRLNSETSKIAVAARDTGRYMSGLRSEKVHPGRIDQRPTSSL</sequence>
<dbReference type="VEuPathDB" id="FungiDB:BO97DRAFT_274023"/>
<dbReference type="EMBL" id="KZ824274">
    <property type="protein sequence ID" value="RAL14621.1"/>
    <property type="molecule type" value="Genomic_DNA"/>
</dbReference>